<dbReference type="EMBL" id="JAUSRD010000008">
    <property type="protein sequence ID" value="MDP9894388.1"/>
    <property type="molecule type" value="Genomic_DNA"/>
</dbReference>
<dbReference type="AlphaFoldDB" id="A0AAW8CSD3"/>
<dbReference type="Gene3D" id="3.60.20.10">
    <property type="entry name" value="Glutamine Phosphoribosylpyrophosphate, subunit 1, domain 1"/>
    <property type="match status" value="1"/>
</dbReference>
<feature type="signal peptide" evidence="5">
    <location>
        <begin position="1"/>
        <end position="32"/>
    </location>
</feature>
<feature type="chain" id="PRO_5043577836" evidence="5">
    <location>
        <begin position="33"/>
        <end position="804"/>
    </location>
</feature>
<organism evidence="6 7">
    <name type="scientific">Variovorax boronicumulans</name>
    <dbReference type="NCBI Taxonomy" id="436515"/>
    <lineage>
        <taxon>Bacteria</taxon>
        <taxon>Pseudomonadati</taxon>
        <taxon>Pseudomonadota</taxon>
        <taxon>Betaproteobacteria</taxon>
        <taxon>Burkholderiales</taxon>
        <taxon>Comamonadaceae</taxon>
        <taxon>Variovorax</taxon>
    </lineage>
</organism>
<evidence type="ECO:0000256" key="1">
    <source>
        <dbReference type="ARBA" id="ARBA00006586"/>
    </source>
</evidence>
<comment type="similarity">
    <text evidence="1">Belongs to the peptidase S45 family.</text>
</comment>
<evidence type="ECO:0000256" key="2">
    <source>
        <dbReference type="ARBA" id="ARBA00022729"/>
    </source>
</evidence>
<evidence type="ECO:0000256" key="4">
    <source>
        <dbReference type="ARBA" id="ARBA00023145"/>
    </source>
</evidence>
<sequence length="804" mass="85001">MTSNTPIFRFPPTAFRLSVLGLAALLGACASAPPSSGRSVTIERTTYGIAHITASDYEGLAYGTAYAHAQDNVCQTAEHLLTLRGERSQFLGAQNTGEIGLGRAPNAQIDLFIRYHMDDEALARAGATTSLDVKAALRGYVAGYNRYLQDAGPNGLPAACRGKPWVRPMTMADLSRATEMSMIQGGLGALAGAVLAAVPPAPVAAGVKTGAAPVDLKEAVAEIGRHSFNANPEGGELGSNGWAFGRNATPDGRGLLLGNPHFPWNGTNRFWQMHLTIPGQLDVMGASGGLSPVVAIGFNKDVAWTHTVSTGKRFTLYELKLDPNDPTVYLIDGQPKKMIARTVVLPAAATGGGAPVQHTFYATDWGPVISLPRAGLGWTAQKAYAIRDANTLNVRSAESWMRMARARNVAELRAAMGNQGMPWINTIAADRDGNAMYADLSVVPDVSADMLQACAPSPAAAALLGAAGLPVLDGSRSACAWNRDITATAPGVIAPARMPVVVTPDYVQNSNDSFWLSNPRIAPMAGVSPLVGPIGVPQRLRTRSGIMEIEGRLAGTDGLPGNRMGAAELRSVIFRDRNLAGMLVMDDLQAACAAGGAALNADQVLGCRVLSAWDRTSNADSKGAALFREFWRKAKDLPKVWRVPFDPAQPVATPAGLDMATPATREAVFKALGEAVGIVRTAGFAADVPLGVPQAREVRGQKIALHGGDEFEGVLNKLESQGQSLIDPKGYNVNYGSSYMQVVTFDERGPVAQGLLTYGQSSDLASPRAYDQLPLFAAKQWHALPFHPADVQAQREGQPIQLAY</sequence>
<evidence type="ECO:0000256" key="3">
    <source>
        <dbReference type="ARBA" id="ARBA00022801"/>
    </source>
</evidence>
<dbReference type="RefSeq" id="WP_307685507.1">
    <property type="nucleotide sequence ID" value="NZ_JAUSRD010000008.1"/>
</dbReference>
<name>A0AAW8CSD3_9BURK</name>
<gene>
    <name evidence="6" type="ORF">J2W31_003512</name>
</gene>
<dbReference type="GO" id="GO:0017000">
    <property type="term" value="P:antibiotic biosynthetic process"/>
    <property type="evidence" value="ECO:0007669"/>
    <property type="project" value="InterPro"/>
</dbReference>
<dbReference type="InterPro" id="IPR002692">
    <property type="entry name" value="S45"/>
</dbReference>
<keyword evidence="3 6" id="KW-0378">Hydrolase</keyword>
<dbReference type="PANTHER" id="PTHR34218">
    <property type="entry name" value="PEPTIDASE S45 PENICILLIN AMIDASE"/>
    <property type="match status" value="1"/>
</dbReference>
<dbReference type="EC" id="3.5.1.97" evidence="6"/>
<proteinExistence type="inferred from homology"/>
<dbReference type="PANTHER" id="PTHR34218:SF3">
    <property type="entry name" value="ACYL-HOMOSERINE LACTONE ACYLASE PVDQ"/>
    <property type="match status" value="1"/>
</dbReference>
<dbReference type="Gene3D" id="1.10.1400.10">
    <property type="match status" value="1"/>
</dbReference>
<dbReference type="Pfam" id="PF01804">
    <property type="entry name" value="Penicil_amidase"/>
    <property type="match status" value="1"/>
</dbReference>
<reference evidence="6" key="1">
    <citation type="submission" date="2023-07" db="EMBL/GenBank/DDBJ databases">
        <title>Sorghum-associated microbial communities from plants grown in Nebraska, USA.</title>
        <authorList>
            <person name="Schachtman D."/>
        </authorList>
    </citation>
    <scope>NUCLEOTIDE SEQUENCE</scope>
    <source>
        <strain evidence="6">DS3754</strain>
    </source>
</reference>
<evidence type="ECO:0000256" key="5">
    <source>
        <dbReference type="SAM" id="SignalP"/>
    </source>
</evidence>
<evidence type="ECO:0000313" key="6">
    <source>
        <dbReference type="EMBL" id="MDP9894388.1"/>
    </source>
</evidence>
<protein>
    <submittedName>
        <fullName evidence="6">Acyl-homoserine-lactone acylase</fullName>
        <ecNumber evidence="6">3.5.1.97</ecNumber>
    </submittedName>
</protein>
<dbReference type="GO" id="GO:0016811">
    <property type="term" value="F:hydrolase activity, acting on carbon-nitrogen (but not peptide) bonds, in linear amides"/>
    <property type="evidence" value="ECO:0007669"/>
    <property type="project" value="InterPro"/>
</dbReference>
<dbReference type="Proteomes" id="UP001242045">
    <property type="component" value="Unassembled WGS sequence"/>
</dbReference>
<keyword evidence="2 5" id="KW-0732">Signal</keyword>
<dbReference type="InterPro" id="IPR023343">
    <property type="entry name" value="Penicillin_amidase_dom1"/>
</dbReference>
<dbReference type="Gene3D" id="2.30.120.10">
    <property type="match status" value="1"/>
</dbReference>
<accession>A0AAW8CSD3</accession>
<dbReference type="InterPro" id="IPR043147">
    <property type="entry name" value="Penicillin_amidase_A-knob"/>
</dbReference>
<evidence type="ECO:0000313" key="7">
    <source>
        <dbReference type="Proteomes" id="UP001242045"/>
    </source>
</evidence>
<keyword evidence="4" id="KW-0865">Zymogen</keyword>
<comment type="caution">
    <text evidence="6">The sequence shown here is derived from an EMBL/GenBank/DDBJ whole genome shotgun (WGS) entry which is preliminary data.</text>
</comment>
<dbReference type="InterPro" id="IPR029055">
    <property type="entry name" value="Ntn_hydrolases_N"/>
</dbReference>
<dbReference type="InterPro" id="IPR043146">
    <property type="entry name" value="Penicillin_amidase_N_B-knob"/>
</dbReference>
<dbReference type="Gene3D" id="1.10.439.10">
    <property type="entry name" value="Penicillin Amidohydrolase, domain 1"/>
    <property type="match status" value="1"/>
</dbReference>
<dbReference type="SUPFAM" id="SSF56235">
    <property type="entry name" value="N-terminal nucleophile aminohydrolases (Ntn hydrolases)"/>
    <property type="match status" value="1"/>
</dbReference>